<dbReference type="SUPFAM" id="SSF47895">
    <property type="entry name" value="Transducin (alpha subunit), insertion domain"/>
    <property type="match status" value="1"/>
</dbReference>
<dbReference type="GO" id="GO:0046872">
    <property type="term" value="F:metal ion binding"/>
    <property type="evidence" value="ECO:0007669"/>
    <property type="project" value="UniProtKB-KW"/>
</dbReference>
<evidence type="ECO:0000313" key="12">
    <source>
        <dbReference type="EMBL" id="KAJ3425281.1"/>
    </source>
</evidence>
<evidence type="ECO:0000256" key="8">
    <source>
        <dbReference type="ARBA" id="ARBA00023288"/>
    </source>
</evidence>
<dbReference type="InterPro" id="IPR027417">
    <property type="entry name" value="P-loop_NTPase"/>
</dbReference>
<evidence type="ECO:0000256" key="6">
    <source>
        <dbReference type="ARBA" id="ARBA00023139"/>
    </source>
</evidence>
<evidence type="ECO:0000256" key="2">
    <source>
        <dbReference type="ARBA" id="ARBA00022723"/>
    </source>
</evidence>
<dbReference type="GO" id="GO:0001664">
    <property type="term" value="F:G protein-coupled receptor binding"/>
    <property type="evidence" value="ECO:0007669"/>
    <property type="project" value="TreeGrafter"/>
</dbReference>
<dbReference type="FunFam" id="3.40.50.300:FF:003800">
    <property type="entry name" value="Guanine nucleotide-binding protein G(k) subunit alpha"/>
    <property type="match status" value="1"/>
</dbReference>
<evidence type="ECO:0000256" key="10">
    <source>
        <dbReference type="PIRSR" id="PIRSR601019-2"/>
    </source>
</evidence>
<feature type="binding site" evidence="10">
    <location>
        <position position="182"/>
    </location>
    <ligand>
        <name>Mg(2+)</name>
        <dbReference type="ChEBI" id="CHEBI:18420"/>
    </ligand>
</feature>
<evidence type="ECO:0000313" key="13">
    <source>
        <dbReference type="Proteomes" id="UP001146793"/>
    </source>
</evidence>
<gene>
    <name evidence="12" type="ORF">M0812_27716</name>
</gene>
<keyword evidence="7" id="KW-0807">Transducer</keyword>
<feature type="binding site" evidence="9">
    <location>
        <begin position="176"/>
        <end position="182"/>
    </location>
    <ligand>
        <name>GTP</name>
        <dbReference type="ChEBI" id="CHEBI:37565"/>
    </ligand>
</feature>
<sequence length="379" mass="44806">MGFGNSKKKRQSLQKEKKKTRKYKTKLKSKQRNKKKELKILILGTGESGKSTFIKQMMIIHKGGFTNSDLVEYKKTIKTNLILHTKILFEACVNFNWEIKSQTKELGKEFLSLVEQSPELTTETANLIKDIWNDPVLKKAYEKRNKFQLPDTANYFLDKIDKIMENDYQPSDTDILFCRIPTTGVSQLTFDQGENSWTVIDVGGQRSERRKWIHQFEDVQLLIYIVALSEYNQKLFEDLDVNRLRESFGLFSKISNNDFFENKNCVVFFNKVDLFEEKIKKEDLKQCFPDYKGGFDFEAGKKFIKRKFLDEAENSTRNIFCHFTCATDTKNVERVIDAVNITKKEKKRKRKKKKKKKKKKEKEKEKEKEKKNKNLKKQN</sequence>
<keyword evidence="5 9" id="KW-0342">GTP-binding</keyword>
<proteinExistence type="predicted"/>
<protein>
    <submittedName>
        <fullName evidence="12">Guanine nucleotide-binding protein g(O) subunit alpha</fullName>
    </submittedName>
</protein>
<accession>A0AAV7Y619</accession>
<name>A0AAV7Y619_9EUKA</name>
<keyword evidence="3 9" id="KW-0547">Nucleotide-binding</keyword>
<reference evidence="12" key="1">
    <citation type="submission" date="2022-08" db="EMBL/GenBank/DDBJ databases">
        <title>Novel sulphate-reducing endosymbionts in the free-living metamonad Anaeramoeba.</title>
        <authorList>
            <person name="Jerlstrom-Hultqvist J."/>
            <person name="Cepicka I."/>
            <person name="Gallot-Lavallee L."/>
            <person name="Salas-Leiva D."/>
            <person name="Curtis B.A."/>
            <person name="Zahonova K."/>
            <person name="Pipaliya S."/>
            <person name="Dacks J."/>
            <person name="Roger A.J."/>
        </authorList>
    </citation>
    <scope>NUCLEOTIDE SEQUENCE</scope>
    <source>
        <strain evidence="12">Busselton2</strain>
    </source>
</reference>
<dbReference type="Gene3D" id="1.10.400.10">
    <property type="entry name" value="GI Alpha 1, domain 2-like"/>
    <property type="match status" value="1"/>
</dbReference>
<dbReference type="CDD" id="cd00066">
    <property type="entry name" value="G-alpha"/>
    <property type="match status" value="1"/>
</dbReference>
<feature type="binding site" evidence="9">
    <location>
        <position position="326"/>
    </location>
    <ligand>
        <name>GTP</name>
        <dbReference type="ChEBI" id="CHEBI:37565"/>
    </ligand>
</feature>
<feature type="binding site" evidence="9">
    <location>
        <begin position="201"/>
        <end position="205"/>
    </location>
    <ligand>
        <name>GTP</name>
        <dbReference type="ChEBI" id="CHEBI:37565"/>
    </ligand>
</feature>
<keyword evidence="6" id="KW-0564">Palmitate</keyword>
<dbReference type="Gene3D" id="3.40.50.300">
    <property type="entry name" value="P-loop containing nucleotide triphosphate hydrolases"/>
    <property type="match status" value="1"/>
</dbReference>
<feature type="binding site" evidence="9">
    <location>
        <begin position="270"/>
        <end position="273"/>
    </location>
    <ligand>
        <name>GTP</name>
        <dbReference type="ChEBI" id="CHEBI:37565"/>
    </ligand>
</feature>
<feature type="binding site" evidence="9">
    <location>
        <begin position="47"/>
        <end position="52"/>
    </location>
    <ligand>
        <name>GTP</name>
        <dbReference type="ChEBI" id="CHEBI:37565"/>
    </ligand>
</feature>
<evidence type="ECO:0000256" key="7">
    <source>
        <dbReference type="ARBA" id="ARBA00023224"/>
    </source>
</evidence>
<evidence type="ECO:0000256" key="4">
    <source>
        <dbReference type="ARBA" id="ARBA00022842"/>
    </source>
</evidence>
<dbReference type="Proteomes" id="UP001146793">
    <property type="component" value="Unassembled WGS sequence"/>
</dbReference>
<dbReference type="PROSITE" id="PS51882">
    <property type="entry name" value="G_ALPHA"/>
    <property type="match status" value="1"/>
</dbReference>
<evidence type="ECO:0000256" key="9">
    <source>
        <dbReference type="PIRSR" id="PIRSR601019-1"/>
    </source>
</evidence>
<dbReference type="GO" id="GO:0003924">
    <property type="term" value="F:GTPase activity"/>
    <property type="evidence" value="ECO:0007669"/>
    <property type="project" value="InterPro"/>
</dbReference>
<feature type="compositionally biased region" description="Basic residues" evidence="11">
    <location>
        <begin position="344"/>
        <end position="361"/>
    </location>
</feature>
<dbReference type="GO" id="GO:0005737">
    <property type="term" value="C:cytoplasm"/>
    <property type="evidence" value="ECO:0007669"/>
    <property type="project" value="TreeGrafter"/>
</dbReference>
<feature type="binding site" evidence="10">
    <location>
        <position position="51"/>
    </location>
    <ligand>
        <name>Mg(2+)</name>
        <dbReference type="ChEBI" id="CHEBI:18420"/>
    </ligand>
</feature>
<dbReference type="GO" id="GO:0031683">
    <property type="term" value="F:G-protein beta/gamma-subunit complex binding"/>
    <property type="evidence" value="ECO:0007669"/>
    <property type="project" value="InterPro"/>
</dbReference>
<organism evidence="12 13">
    <name type="scientific">Anaeramoeba flamelloides</name>
    <dbReference type="NCBI Taxonomy" id="1746091"/>
    <lineage>
        <taxon>Eukaryota</taxon>
        <taxon>Metamonada</taxon>
        <taxon>Anaeramoebidae</taxon>
        <taxon>Anaeramoeba</taxon>
    </lineage>
</organism>
<keyword evidence="4 10" id="KW-0460">Magnesium</keyword>
<evidence type="ECO:0000256" key="3">
    <source>
        <dbReference type="ARBA" id="ARBA00022741"/>
    </source>
</evidence>
<dbReference type="SUPFAM" id="SSF52540">
    <property type="entry name" value="P-loop containing nucleoside triphosphate hydrolases"/>
    <property type="match status" value="1"/>
</dbReference>
<dbReference type="GO" id="GO:0007188">
    <property type="term" value="P:adenylate cyclase-modulating G protein-coupled receptor signaling pathway"/>
    <property type="evidence" value="ECO:0007669"/>
    <property type="project" value="TreeGrafter"/>
</dbReference>
<evidence type="ECO:0000256" key="5">
    <source>
        <dbReference type="ARBA" id="ARBA00023134"/>
    </source>
</evidence>
<dbReference type="EMBL" id="JANTQA010000070">
    <property type="protein sequence ID" value="KAJ3425281.1"/>
    <property type="molecule type" value="Genomic_DNA"/>
</dbReference>
<dbReference type="GO" id="GO:0005525">
    <property type="term" value="F:GTP binding"/>
    <property type="evidence" value="ECO:0007669"/>
    <property type="project" value="UniProtKB-KW"/>
</dbReference>
<comment type="caution">
    <text evidence="12">The sequence shown here is derived from an EMBL/GenBank/DDBJ whole genome shotgun (WGS) entry which is preliminary data.</text>
</comment>
<dbReference type="Pfam" id="PF00503">
    <property type="entry name" value="G-alpha"/>
    <property type="match status" value="1"/>
</dbReference>
<dbReference type="AlphaFoldDB" id="A0AAV7Y619"/>
<dbReference type="InterPro" id="IPR001019">
    <property type="entry name" value="Gprotein_alpha_su"/>
</dbReference>
<keyword evidence="8" id="KW-0449">Lipoprotein</keyword>
<feature type="region of interest" description="Disordered" evidence="11">
    <location>
        <begin position="1"/>
        <end position="32"/>
    </location>
</feature>
<feature type="region of interest" description="Disordered" evidence="11">
    <location>
        <begin position="343"/>
        <end position="379"/>
    </location>
</feature>
<evidence type="ECO:0000256" key="1">
    <source>
        <dbReference type="ARBA" id="ARBA00022707"/>
    </source>
</evidence>
<dbReference type="InterPro" id="IPR011025">
    <property type="entry name" value="GproteinA_insert"/>
</dbReference>
<dbReference type="PRINTS" id="PR00318">
    <property type="entry name" value="GPROTEINA"/>
</dbReference>
<dbReference type="PANTHER" id="PTHR10218:SF302">
    <property type="entry name" value="GUANINE NUCLEOTIDE-BINDING PROTEIN ALPHA-5 SUBUNIT"/>
    <property type="match status" value="1"/>
</dbReference>
<dbReference type="FunFam" id="3.40.50.300:FF:000692">
    <property type="entry name" value="Guanine nucleotide-binding protein subunit alpha"/>
    <property type="match status" value="1"/>
</dbReference>
<dbReference type="GO" id="GO:0005834">
    <property type="term" value="C:heterotrimeric G-protein complex"/>
    <property type="evidence" value="ECO:0007669"/>
    <property type="project" value="TreeGrafter"/>
</dbReference>
<dbReference type="PANTHER" id="PTHR10218">
    <property type="entry name" value="GTP-BINDING PROTEIN ALPHA SUBUNIT"/>
    <property type="match status" value="1"/>
</dbReference>
<feature type="compositionally biased region" description="Basic and acidic residues" evidence="11">
    <location>
        <begin position="362"/>
        <end position="372"/>
    </location>
</feature>
<dbReference type="SMART" id="SM00275">
    <property type="entry name" value="G_alpha"/>
    <property type="match status" value="1"/>
</dbReference>
<evidence type="ECO:0000256" key="11">
    <source>
        <dbReference type="SAM" id="MobiDB-lite"/>
    </source>
</evidence>
<keyword evidence="2 10" id="KW-0479">Metal-binding</keyword>
<keyword evidence="1" id="KW-0519">Myristate</keyword>